<dbReference type="RefSeq" id="WP_121371323.1">
    <property type="nucleotide sequence ID" value="NZ_RBKS01000001.1"/>
</dbReference>
<dbReference type="GO" id="GO:0009055">
    <property type="term" value="F:electron transfer activity"/>
    <property type="evidence" value="ECO:0007669"/>
    <property type="project" value="TreeGrafter"/>
</dbReference>
<gene>
    <name evidence="3" type="ORF">C8E83_3506</name>
</gene>
<dbReference type="GO" id="GO:0010181">
    <property type="term" value="F:FMN binding"/>
    <property type="evidence" value="ECO:0007669"/>
    <property type="project" value="TreeGrafter"/>
</dbReference>
<dbReference type="PANTHER" id="PTHR47307:SF1">
    <property type="entry name" value="GLUTATHIONE-REGULATED POTASSIUM-EFFLUX SYSTEM ANCILLARY PROTEIN KEFG"/>
    <property type="match status" value="1"/>
</dbReference>
<reference evidence="3 4" key="1">
    <citation type="submission" date="2018-10" db="EMBL/GenBank/DDBJ databases">
        <title>Sequencing the genomes of 1000 actinobacteria strains.</title>
        <authorList>
            <person name="Klenk H.-P."/>
        </authorList>
    </citation>
    <scope>NUCLEOTIDE SEQUENCE [LARGE SCALE GENOMIC DNA]</scope>
    <source>
        <strain evidence="3 4">DSM 17894</strain>
    </source>
</reference>
<dbReference type="InterPro" id="IPR046980">
    <property type="entry name" value="KefG/KefF"/>
</dbReference>
<comment type="caution">
    <text evidence="3">The sequence shown here is derived from an EMBL/GenBank/DDBJ whole genome shotgun (WGS) entry which is preliminary data.</text>
</comment>
<evidence type="ECO:0000259" key="2">
    <source>
        <dbReference type="Pfam" id="PF02525"/>
    </source>
</evidence>
<proteinExistence type="predicted"/>
<dbReference type="Gene3D" id="3.40.50.360">
    <property type="match status" value="1"/>
</dbReference>
<organism evidence="3 4">
    <name type="scientific">Frondihabitans australicus</name>
    <dbReference type="NCBI Taxonomy" id="386892"/>
    <lineage>
        <taxon>Bacteria</taxon>
        <taxon>Bacillati</taxon>
        <taxon>Actinomycetota</taxon>
        <taxon>Actinomycetes</taxon>
        <taxon>Micrococcales</taxon>
        <taxon>Microbacteriaceae</taxon>
        <taxon>Frondihabitans</taxon>
    </lineage>
</organism>
<dbReference type="AlphaFoldDB" id="A0A495IK41"/>
<dbReference type="Pfam" id="PF02525">
    <property type="entry name" value="Flavodoxin_2"/>
    <property type="match status" value="1"/>
</dbReference>
<name>A0A495IK41_9MICO</name>
<dbReference type="InterPro" id="IPR029039">
    <property type="entry name" value="Flavoprotein-like_sf"/>
</dbReference>
<dbReference type="Proteomes" id="UP000280008">
    <property type="component" value="Unassembled WGS sequence"/>
</dbReference>
<evidence type="ECO:0000256" key="1">
    <source>
        <dbReference type="ARBA" id="ARBA00023002"/>
    </source>
</evidence>
<evidence type="ECO:0000313" key="3">
    <source>
        <dbReference type="EMBL" id="RKR76337.1"/>
    </source>
</evidence>
<dbReference type="SUPFAM" id="SSF52218">
    <property type="entry name" value="Flavoproteins"/>
    <property type="match status" value="1"/>
</dbReference>
<dbReference type="EMBL" id="RBKS01000001">
    <property type="protein sequence ID" value="RKR76337.1"/>
    <property type="molecule type" value="Genomic_DNA"/>
</dbReference>
<evidence type="ECO:0000313" key="4">
    <source>
        <dbReference type="Proteomes" id="UP000280008"/>
    </source>
</evidence>
<accession>A0A495IK41</accession>
<dbReference type="OrthoDB" id="9798454at2"/>
<dbReference type="PANTHER" id="PTHR47307">
    <property type="entry name" value="GLUTATHIONE-REGULATED POTASSIUM-EFFLUX SYSTEM ANCILLARY PROTEIN KEFG"/>
    <property type="match status" value="1"/>
</dbReference>
<keyword evidence="1" id="KW-0560">Oxidoreductase</keyword>
<dbReference type="InterPro" id="IPR003680">
    <property type="entry name" value="Flavodoxin_fold"/>
</dbReference>
<keyword evidence="4" id="KW-1185">Reference proteome</keyword>
<feature type="domain" description="Flavodoxin-like fold" evidence="2">
    <location>
        <begin position="1"/>
        <end position="154"/>
    </location>
</feature>
<dbReference type="GO" id="GO:0003955">
    <property type="term" value="F:NAD(P)H dehydrogenase (quinone) activity"/>
    <property type="evidence" value="ECO:0007669"/>
    <property type="project" value="TreeGrafter"/>
</dbReference>
<sequence length="176" mass="19728">MSTLIILAHPNKEAARINASLAEPLLEKGDVTLHDLYAEYPDHIIDAKLEQRLLLEHTHIVLQFPLHWYSVPGLLKDWMDRVLERGWAYGDDGGPGFLRGKSLQVAVSTSEDAREYEPGRPQYFTIDQFLVPLKATALRLGMTWETPIVVDNVLEDGSGLRNHVGTYIDGVGAGRR</sequence>
<protein>
    <submittedName>
        <fullName evidence="3">Kef-type potassium/proton antiporter accessory protein (CPA2 family)</fullName>
    </submittedName>
</protein>